<reference evidence="2" key="1">
    <citation type="submission" date="2021-02" db="EMBL/GenBank/DDBJ databases">
        <authorList>
            <person name="Nowell W R."/>
        </authorList>
    </citation>
    <scope>NUCLEOTIDE SEQUENCE</scope>
</reference>
<comment type="caution">
    <text evidence="2">The sequence shown here is derived from an EMBL/GenBank/DDBJ whole genome shotgun (WGS) entry which is preliminary data.</text>
</comment>
<evidence type="ECO:0000313" key="2">
    <source>
        <dbReference type="EMBL" id="CAF2072611.1"/>
    </source>
</evidence>
<proteinExistence type="predicted"/>
<dbReference type="EMBL" id="CAJNRG010005122">
    <property type="protein sequence ID" value="CAF2072611.1"/>
    <property type="molecule type" value="Genomic_DNA"/>
</dbReference>
<name>A0A816RF52_9BILA</name>
<gene>
    <name evidence="2" type="ORF">XDN619_LOCUS12882</name>
</gene>
<organism evidence="2 3">
    <name type="scientific">Rotaria magnacalcarata</name>
    <dbReference type="NCBI Taxonomy" id="392030"/>
    <lineage>
        <taxon>Eukaryota</taxon>
        <taxon>Metazoa</taxon>
        <taxon>Spiralia</taxon>
        <taxon>Gnathifera</taxon>
        <taxon>Rotifera</taxon>
        <taxon>Eurotatoria</taxon>
        <taxon>Bdelloidea</taxon>
        <taxon>Philodinida</taxon>
        <taxon>Philodinidae</taxon>
        <taxon>Rotaria</taxon>
    </lineage>
</organism>
<sequence>PEHASRYFAHVYKHEETFKIADKNAEQLESDLIDSDDDTGNDTLSDDDHTDD</sequence>
<evidence type="ECO:0000256" key="1">
    <source>
        <dbReference type="SAM" id="MobiDB-lite"/>
    </source>
</evidence>
<feature type="region of interest" description="Disordered" evidence="1">
    <location>
        <begin position="29"/>
        <end position="52"/>
    </location>
</feature>
<feature type="non-terminal residue" evidence="2">
    <location>
        <position position="1"/>
    </location>
</feature>
<evidence type="ECO:0000313" key="3">
    <source>
        <dbReference type="Proteomes" id="UP000663887"/>
    </source>
</evidence>
<dbReference type="Proteomes" id="UP000663887">
    <property type="component" value="Unassembled WGS sequence"/>
</dbReference>
<accession>A0A816RF52</accession>
<dbReference type="AlphaFoldDB" id="A0A816RF52"/>
<protein>
    <submittedName>
        <fullName evidence="2">Uncharacterized protein</fullName>
    </submittedName>
</protein>